<dbReference type="STRING" id="22663.A0A2I0HJQ2"/>
<keyword evidence="1" id="KW-0175">Coiled coil</keyword>
<name>A0A2I0HJQ2_PUNGR</name>
<dbReference type="AlphaFoldDB" id="A0A2I0HJQ2"/>
<reference evidence="2 3" key="1">
    <citation type="submission" date="2017-11" db="EMBL/GenBank/DDBJ databases">
        <title>De-novo sequencing of pomegranate (Punica granatum L.) genome.</title>
        <authorList>
            <person name="Akparov Z."/>
            <person name="Amiraslanov A."/>
            <person name="Hajiyeva S."/>
            <person name="Abbasov M."/>
            <person name="Kaur K."/>
            <person name="Hamwieh A."/>
            <person name="Solovyev V."/>
            <person name="Salamov A."/>
            <person name="Braich B."/>
            <person name="Kosarev P."/>
            <person name="Mahmoud A."/>
            <person name="Hajiyev E."/>
            <person name="Babayeva S."/>
            <person name="Izzatullayeva V."/>
            <person name="Mammadov A."/>
            <person name="Mammadov A."/>
            <person name="Sharifova S."/>
            <person name="Ojaghi J."/>
            <person name="Eynullazada K."/>
            <person name="Bayramov B."/>
            <person name="Abdulazimova A."/>
            <person name="Shahmuradov I."/>
        </authorList>
    </citation>
    <scope>NUCLEOTIDE SEQUENCE [LARGE SCALE GENOMIC DNA]</scope>
    <source>
        <strain evidence="3">cv. AG2017</strain>
        <tissue evidence="2">Leaf</tissue>
    </source>
</reference>
<gene>
    <name evidence="2" type="ORF">CRG98_047873</name>
</gene>
<sequence>MATDFLLNLASGVIGYTVGPIARQVGYALLSESYMNDLQDKAHRIGDTEQEIQHNIEEARTTEAGNLVERKVLRWSATAAELKREAEKLIERKKKAAGCCGCVANPMTRYKFGRKAKRTALAIQDHLATDASSFGRITYRPSQQVNYILSISD</sequence>
<protein>
    <submittedName>
        <fullName evidence="2">Uncharacterized protein</fullName>
    </submittedName>
</protein>
<evidence type="ECO:0000313" key="3">
    <source>
        <dbReference type="Proteomes" id="UP000233551"/>
    </source>
</evidence>
<dbReference type="EMBL" id="PGOL01008455">
    <property type="protein sequence ID" value="PKI31720.1"/>
    <property type="molecule type" value="Genomic_DNA"/>
</dbReference>
<accession>A0A2I0HJQ2</accession>
<proteinExistence type="predicted"/>
<organism evidence="2 3">
    <name type="scientific">Punica granatum</name>
    <name type="common">Pomegranate</name>
    <dbReference type="NCBI Taxonomy" id="22663"/>
    <lineage>
        <taxon>Eukaryota</taxon>
        <taxon>Viridiplantae</taxon>
        <taxon>Streptophyta</taxon>
        <taxon>Embryophyta</taxon>
        <taxon>Tracheophyta</taxon>
        <taxon>Spermatophyta</taxon>
        <taxon>Magnoliopsida</taxon>
        <taxon>eudicotyledons</taxon>
        <taxon>Gunneridae</taxon>
        <taxon>Pentapetalae</taxon>
        <taxon>rosids</taxon>
        <taxon>malvids</taxon>
        <taxon>Myrtales</taxon>
        <taxon>Lythraceae</taxon>
        <taxon>Punica</taxon>
    </lineage>
</organism>
<keyword evidence="3" id="KW-1185">Reference proteome</keyword>
<evidence type="ECO:0000313" key="2">
    <source>
        <dbReference type="EMBL" id="PKI31720.1"/>
    </source>
</evidence>
<feature type="coiled-coil region" evidence="1">
    <location>
        <begin position="72"/>
        <end position="99"/>
    </location>
</feature>
<evidence type="ECO:0000256" key="1">
    <source>
        <dbReference type="SAM" id="Coils"/>
    </source>
</evidence>
<dbReference type="Proteomes" id="UP000233551">
    <property type="component" value="Unassembled WGS sequence"/>
</dbReference>
<comment type="caution">
    <text evidence="2">The sequence shown here is derived from an EMBL/GenBank/DDBJ whole genome shotgun (WGS) entry which is preliminary data.</text>
</comment>